<organism evidence="2 3">
    <name type="scientific">Nocardioides panacihumi</name>
    <dbReference type="NCBI Taxonomy" id="400774"/>
    <lineage>
        <taxon>Bacteria</taxon>
        <taxon>Bacillati</taxon>
        <taxon>Actinomycetota</taxon>
        <taxon>Actinomycetes</taxon>
        <taxon>Propionibacteriales</taxon>
        <taxon>Nocardioidaceae</taxon>
        <taxon>Nocardioides</taxon>
    </lineage>
</organism>
<accession>A0ABN2QIZ7</accession>
<feature type="transmembrane region" description="Helical" evidence="1">
    <location>
        <begin position="82"/>
        <end position="101"/>
    </location>
</feature>
<comment type="caution">
    <text evidence="2">The sequence shown here is derived from an EMBL/GenBank/DDBJ whole genome shotgun (WGS) entry which is preliminary data.</text>
</comment>
<keyword evidence="1" id="KW-0472">Membrane</keyword>
<keyword evidence="3" id="KW-1185">Reference proteome</keyword>
<protein>
    <submittedName>
        <fullName evidence="2">Uncharacterized protein</fullName>
    </submittedName>
</protein>
<reference evidence="2 3" key="1">
    <citation type="journal article" date="2019" name="Int. J. Syst. Evol. Microbiol.">
        <title>The Global Catalogue of Microorganisms (GCM) 10K type strain sequencing project: providing services to taxonomists for standard genome sequencing and annotation.</title>
        <authorList>
            <consortium name="The Broad Institute Genomics Platform"/>
            <consortium name="The Broad Institute Genome Sequencing Center for Infectious Disease"/>
            <person name="Wu L."/>
            <person name="Ma J."/>
        </authorList>
    </citation>
    <scope>NUCLEOTIDE SEQUENCE [LARGE SCALE GENOMIC DNA]</scope>
    <source>
        <strain evidence="2 3">JCM 15309</strain>
    </source>
</reference>
<evidence type="ECO:0000256" key="1">
    <source>
        <dbReference type="SAM" id="Phobius"/>
    </source>
</evidence>
<sequence>MDGDGRPGGQRVLRVRSLRLFCRARQKDQRCFRRPAPWAGYVLALLVGTVAAGGSVLEVEAAAFGIPLAWVAGWMNARSERWGWSAVVALILLGLVVGFALR</sequence>
<keyword evidence="1" id="KW-0812">Transmembrane</keyword>
<evidence type="ECO:0000313" key="3">
    <source>
        <dbReference type="Proteomes" id="UP001500571"/>
    </source>
</evidence>
<dbReference type="EMBL" id="BAAAPB010000001">
    <property type="protein sequence ID" value="GAA1953362.1"/>
    <property type="molecule type" value="Genomic_DNA"/>
</dbReference>
<dbReference type="Proteomes" id="UP001500571">
    <property type="component" value="Unassembled WGS sequence"/>
</dbReference>
<keyword evidence="1" id="KW-1133">Transmembrane helix</keyword>
<evidence type="ECO:0000313" key="2">
    <source>
        <dbReference type="EMBL" id="GAA1953362.1"/>
    </source>
</evidence>
<proteinExistence type="predicted"/>
<feature type="transmembrane region" description="Helical" evidence="1">
    <location>
        <begin position="38"/>
        <end position="70"/>
    </location>
</feature>
<name>A0ABN2QIZ7_9ACTN</name>
<gene>
    <name evidence="2" type="ORF">GCM10009798_10670</name>
</gene>